<feature type="compositionally biased region" description="Polar residues" evidence="1">
    <location>
        <begin position="42"/>
        <end position="51"/>
    </location>
</feature>
<organism evidence="2 3">
    <name type="scientific">Nitzschia inconspicua</name>
    <dbReference type="NCBI Taxonomy" id="303405"/>
    <lineage>
        <taxon>Eukaryota</taxon>
        <taxon>Sar</taxon>
        <taxon>Stramenopiles</taxon>
        <taxon>Ochrophyta</taxon>
        <taxon>Bacillariophyta</taxon>
        <taxon>Bacillariophyceae</taxon>
        <taxon>Bacillariophycidae</taxon>
        <taxon>Bacillariales</taxon>
        <taxon>Bacillariaceae</taxon>
        <taxon>Nitzschia</taxon>
    </lineage>
</organism>
<reference evidence="2" key="1">
    <citation type="journal article" date="2021" name="Sci. Rep.">
        <title>Diploid genomic architecture of Nitzschia inconspicua, an elite biomass production diatom.</title>
        <authorList>
            <person name="Oliver A."/>
            <person name="Podell S."/>
            <person name="Pinowska A."/>
            <person name="Traller J.C."/>
            <person name="Smith S.R."/>
            <person name="McClure R."/>
            <person name="Beliaev A."/>
            <person name="Bohutskyi P."/>
            <person name="Hill E.A."/>
            <person name="Rabines A."/>
            <person name="Zheng H."/>
            <person name="Allen L.Z."/>
            <person name="Kuo A."/>
            <person name="Grigoriev I.V."/>
            <person name="Allen A.E."/>
            <person name="Hazlebeck D."/>
            <person name="Allen E.E."/>
        </authorList>
    </citation>
    <scope>NUCLEOTIDE SEQUENCE</scope>
    <source>
        <strain evidence="2">Hildebrandi</strain>
    </source>
</reference>
<feature type="region of interest" description="Disordered" evidence="1">
    <location>
        <begin position="38"/>
        <end position="67"/>
    </location>
</feature>
<dbReference type="EMBL" id="JAGRRH010000013">
    <property type="protein sequence ID" value="KAG7361604.1"/>
    <property type="molecule type" value="Genomic_DNA"/>
</dbReference>
<dbReference type="Proteomes" id="UP000693970">
    <property type="component" value="Unassembled WGS sequence"/>
</dbReference>
<keyword evidence="3" id="KW-1185">Reference proteome</keyword>
<accession>A0A9K3PY86</accession>
<feature type="compositionally biased region" description="Basic and acidic residues" evidence="1">
    <location>
        <begin position="52"/>
        <end position="62"/>
    </location>
</feature>
<evidence type="ECO:0000256" key="1">
    <source>
        <dbReference type="SAM" id="MobiDB-lite"/>
    </source>
</evidence>
<name>A0A9K3PY86_9STRA</name>
<evidence type="ECO:0000313" key="3">
    <source>
        <dbReference type="Proteomes" id="UP000693970"/>
    </source>
</evidence>
<proteinExistence type="predicted"/>
<evidence type="ECO:0000313" key="2">
    <source>
        <dbReference type="EMBL" id="KAG7361604.1"/>
    </source>
</evidence>
<comment type="caution">
    <text evidence="2">The sequence shown here is derived from an EMBL/GenBank/DDBJ whole genome shotgun (WGS) entry which is preliminary data.</text>
</comment>
<reference evidence="2" key="2">
    <citation type="submission" date="2021-04" db="EMBL/GenBank/DDBJ databases">
        <authorList>
            <person name="Podell S."/>
        </authorList>
    </citation>
    <scope>NUCLEOTIDE SEQUENCE</scope>
    <source>
        <strain evidence="2">Hildebrandi</strain>
    </source>
</reference>
<sequence>MDRQDRRATADRSCMKETLGMVDAQSINRNVLDRAGMEEVTSFPSLKSTTGKADEHPTKESGPRSGGAVRAVSGIVVQLDGKQKGIPTIFALVAAPFGALTAGDVFISGF</sequence>
<gene>
    <name evidence="2" type="ORF">IV203_036705</name>
</gene>
<dbReference type="AlphaFoldDB" id="A0A9K3PY86"/>
<protein>
    <submittedName>
        <fullName evidence="2">Uncharacterized protein</fullName>
    </submittedName>
</protein>